<dbReference type="EMBL" id="JBHSBH010000015">
    <property type="protein sequence ID" value="MFC3999282.1"/>
    <property type="molecule type" value="Genomic_DNA"/>
</dbReference>
<evidence type="ECO:0000313" key="7">
    <source>
        <dbReference type="Proteomes" id="UP001595847"/>
    </source>
</evidence>
<dbReference type="PROSITE" id="PS50977">
    <property type="entry name" value="HTH_TETR_2"/>
    <property type="match status" value="1"/>
</dbReference>
<keyword evidence="3" id="KW-0804">Transcription</keyword>
<evidence type="ECO:0000313" key="6">
    <source>
        <dbReference type="EMBL" id="MFC3999282.1"/>
    </source>
</evidence>
<organism evidence="6 7">
    <name type="scientific">Nocardiopsis sediminis</name>
    <dbReference type="NCBI Taxonomy" id="1778267"/>
    <lineage>
        <taxon>Bacteria</taxon>
        <taxon>Bacillati</taxon>
        <taxon>Actinomycetota</taxon>
        <taxon>Actinomycetes</taxon>
        <taxon>Streptosporangiales</taxon>
        <taxon>Nocardiopsidaceae</taxon>
        <taxon>Nocardiopsis</taxon>
    </lineage>
</organism>
<name>A0ABV8FX00_9ACTN</name>
<dbReference type="InterPro" id="IPR023772">
    <property type="entry name" value="DNA-bd_HTH_TetR-type_CS"/>
</dbReference>
<protein>
    <submittedName>
        <fullName evidence="6">TetR family transcriptional regulator</fullName>
    </submittedName>
</protein>
<reference evidence="7" key="1">
    <citation type="journal article" date="2019" name="Int. J. Syst. Evol. Microbiol.">
        <title>The Global Catalogue of Microorganisms (GCM) 10K type strain sequencing project: providing services to taxonomists for standard genome sequencing and annotation.</title>
        <authorList>
            <consortium name="The Broad Institute Genomics Platform"/>
            <consortium name="The Broad Institute Genome Sequencing Center for Infectious Disease"/>
            <person name="Wu L."/>
            <person name="Ma J."/>
        </authorList>
    </citation>
    <scope>NUCLEOTIDE SEQUENCE [LARGE SCALE GENOMIC DNA]</scope>
    <source>
        <strain evidence="7">TBRC 1826</strain>
    </source>
</reference>
<keyword evidence="2 4" id="KW-0238">DNA-binding</keyword>
<feature type="DNA-binding region" description="H-T-H motif" evidence="4">
    <location>
        <begin position="37"/>
        <end position="56"/>
    </location>
</feature>
<feature type="domain" description="HTH tetR-type" evidence="5">
    <location>
        <begin position="14"/>
        <end position="74"/>
    </location>
</feature>
<evidence type="ECO:0000256" key="2">
    <source>
        <dbReference type="ARBA" id="ARBA00023125"/>
    </source>
</evidence>
<keyword evidence="7" id="KW-1185">Reference proteome</keyword>
<comment type="caution">
    <text evidence="6">The sequence shown here is derived from an EMBL/GenBank/DDBJ whole genome shotgun (WGS) entry which is preliminary data.</text>
</comment>
<dbReference type="PROSITE" id="PS01081">
    <property type="entry name" value="HTH_TETR_1"/>
    <property type="match status" value="1"/>
</dbReference>
<evidence type="ECO:0000259" key="5">
    <source>
        <dbReference type="PROSITE" id="PS50977"/>
    </source>
</evidence>
<proteinExistence type="predicted"/>
<keyword evidence="1" id="KW-0805">Transcription regulation</keyword>
<dbReference type="PANTHER" id="PTHR30055">
    <property type="entry name" value="HTH-TYPE TRANSCRIPTIONAL REGULATOR RUTR"/>
    <property type="match status" value="1"/>
</dbReference>
<dbReference type="Gene3D" id="1.10.357.10">
    <property type="entry name" value="Tetracycline Repressor, domain 2"/>
    <property type="match status" value="1"/>
</dbReference>
<sequence length="210" mass="23373">MGSLGEGLRDRRRRETRREIHVVALRLAREHGFHKVTVEMISAEVGISPRTFFNYFPSKESAVVEQPPAELSPDLVARFIEGGPGRPRDVLTDLTRLLIEQLAQDPPERSEVHDVFELAHSAPTVFAALMARFDASRLTLAATVAQRMDPDTDEQVPDLIASVAMTAVRSGMERWSQDTADDRSDSPVLYVQRAVTVLEDLLAPGTHDFT</sequence>
<gene>
    <name evidence="6" type="ORF">ACFOVU_25445</name>
</gene>
<evidence type="ECO:0000256" key="1">
    <source>
        <dbReference type="ARBA" id="ARBA00023015"/>
    </source>
</evidence>
<dbReference type="Proteomes" id="UP001595847">
    <property type="component" value="Unassembled WGS sequence"/>
</dbReference>
<accession>A0ABV8FX00</accession>
<dbReference type="Pfam" id="PF17754">
    <property type="entry name" value="TetR_C_14"/>
    <property type="match status" value="1"/>
</dbReference>
<dbReference type="SUPFAM" id="SSF46689">
    <property type="entry name" value="Homeodomain-like"/>
    <property type="match status" value="1"/>
</dbReference>
<dbReference type="InterPro" id="IPR001647">
    <property type="entry name" value="HTH_TetR"/>
</dbReference>
<evidence type="ECO:0000256" key="3">
    <source>
        <dbReference type="ARBA" id="ARBA00023163"/>
    </source>
</evidence>
<evidence type="ECO:0000256" key="4">
    <source>
        <dbReference type="PROSITE-ProRule" id="PRU00335"/>
    </source>
</evidence>
<dbReference type="InterPro" id="IPR050109">
    <property type="entry name" value="HTH-type_TetR-like_transc_reg"/>
</dbReference>
<dbReference type="InterPro" id="IPR041347">
    <property type="entry name" value="MftR_C"/>
</dbReference>
<dbReference type="Pfam" id="PF00440">
    <property type="entry name" value="TetR_N"/>
    <property type="match status" value="1"/>
</dbReference>
<dbReference type="PANTHER" id="PTHR30055:SF238">
    <property type="entry name" value="MYCOFACTOCIN BIOSYNTHESIS TRANSCRIPTIONAL REGULATOR MFTR-RELATED"/>
    <property type="match status" value="1"/>
</dbReference>
<dbReference type="InterPro" id="IPR009057">
    <property type="entry name" value="Homeodomain-like_sf"/>
</dbReference>
<dbReference type="RefSeq" id="WP_378537626.1">
    <property type="nucleotide sequence ID" value="NZ_JBHSBH010000015.1"/>
</dbReference>